<keyword evidence="3" id="KW-0560">Oxidoreductase</keyword>
<organism evidence="9 10">
    <name type="scientific">Meganyctiphanes norvegica</name>
    <name type="common">Northern krill</name>
    <name type="synonym">Thysanopoda norvegica</name>
    <dbReference type="NCBI Taxonomy" id="48144"/>
    <lineage>
        <taxon>Eukaryota</taxon>
        <taxon>Metazoa</taxon>
        <taxon>Ecdysozoa</taxon>
        <taxon>Arthropoda</taxon>
        <taxon>Crustacea</taxon>
        <taxon>Multicrustacea</taxon>
        <taxon>Malacostraca</taxon>
        <taxon>Eumalacostraca</taxon>
        <taxon>Eucarida</taxon>
        <taxon>Euphausiacea</taxon>
        <taxon>Euphausiidae</taxon>
        <taxon>Meganyctiphanes</taxon>
    </lineage>
</organism>
<feature type="domain" description="PLAT" evidence="7">
    <location>
        <begin position="47"/>
        <end position="167"/>
    </location>
</feature>
<dbReference type="InterPro" id="IPR036392">
    <property type="entry name" value="PLAT/LH2_dom_sf"/>
</dbReference>
<protein>
    <recommendedName>
        <fullName evidence="11">Lipoxygenase</fullName>
    </recommendedName>
</protein>
<dbReference type="PANTHER" id="PTHR11771">
    <property type="entry name" value="LIPOXYGENASE"/>
    <property type="match status" value="1"/>
</dbReference>
<evidence type="ECO:0008006" key="11">
    <source>
        <dbReference type="Google" id="ProtNLM"/>
    </source>
</evidence>
<dbReference type="InterPro" id="IPR020834">
    <property type="entry name" value="LipOase_CS"/>
</dbReference>
<dbReference type="GO" id="GO:0016702">
    <property type="term" value="F:oxidoreductase activity, acting on single donors with incorporation of molecular oxygen, incorporation of two atoms of oxygen"/>
    <property type="evidence" value="ECO:0007669"/>
    <property type="project" value="InterPro"/>
</dbReference>
<evidence type="ECO:0000313" key="10">
    <source>
        <dbReference type="Proteomes" id="UP001497623"/>
    </source>
</evidence>
<dbReference type="Gene3D" id="1.20.245.10">
    <property type="entry name" value="Lipoxygenase-1, Domain 5"/>
    <property type="match status" value="1"/>
</dbReference>
<dbReference type="PROSITE" id="PS50095">
    <property type="entry name" value="PLAT"/>
    <property type="match status" value="1"/>
</dbReference>
<evidence type="ECO:0000259" key="8">
    <source>
        <dbReference type="PROSITE" id="PS51393"/>
    </source>
</evidence>
<dbReference type="AlphaFoldDB" id="A0AAV2QXJ4"/>
<dbReference type="PROSITE" id="PS00081">
    <property type="entry name" value="LIPOXYGENASE_2"/>
    <property type="match status" value="1"/>
</dbReference>
<feature type="chain" id="PRO_5043785815" description="Lipoxygenase" evidence="6">
    <location>
        <begin position="22"/>
        <end position="704"/>
    </location>
</feature>
<keyword evidence="10" id="KW-1185">Reference proteome</keyword>
<evidence type="ECO:0000256" key="3">
    <source>
        <dbReference type="ARBA" id="ARBA00023002"/>
    </source>
</evidence>
<dbReference type="SUPFAM" id="SSF48484">
    <property type="entry name" value="Lipoxigenase"/>
    <property type="match status" value="1"/>
</dbReference>
<evidence type="ECO:0000259" key="7">
    <source>
        <dbReference type="PROSITE" id="PS50095"/>
    </source>
</evidence>
<comment type="caution">
    <text evidence="9">The sequence shown here is derived from an EMBL/GenBank/DDBJ whole genome shotgun (WGS) entry which is preliminary data.</text>
</comment>
<keyword evidence="6" id="KW-0732">Signal</keyword>
<evidence type="ECO:0000256" key="6">
    <source>
        <dbReference type="SAM" id="SignalP"/>
    </source>
</evidence>
<keyword evidence="2" id="KW-0223">Dioxygenase</keyword>
<feature type="domain" description="Lipoxygenase" evidence="8">
    <location>
        <begin position="132"/>
        <end position="704"/>
    </location>
</feature>
<dbReference type="InterPro" id="IPR001024">
    <property type="entry name" value="PLAT/LH2_dom"/>
</dbReference>
<keyword evidence="1" id="KW-0479">Metal-binding</keyword>
<dbReference type="PROSITE" id="PS51393">
    <property type="entry name" value="LIPOXYGENASE_3"/>
    <property type="match status" value="1"/>
</dbReference>
<feature type="signal peptide" evidence="6">
    <location>
        <begin position="1"/>
        <end position="21"/>
    </location>
</feature>
<sequence length="704" mass="82107">MSSRLWVIILLVIFSLTMVAALDLRDYNRIAGITPRGRFERKPMFKHRIAMTVKTGDMEEAETDANVWVVLEDTTGVVSEPFVINKVFGRALQRSETSQYSVPIPDNFARVYKLKLFRDHRNSRPDWYCDYIFLRDDRLPSNNRYFYPIDRWIEENQLYEFENYATYLPQFDPNRGPREATLASKRQQYQYTYHLTSAMVKELPREEKFAPAYYRAIRSFLNNVTTSALTKLGTWITANDINVIYNGDFFKPEVVDYWQDDFWFGAQRLQGINPILIKLIKRIPQNFDVTEKTVSGLLGQYTLQQALNNNKIFICDLTILHGVPYKNEMDTNHAAPFALFYLDNKNRLMPVAIQLKAQKGRNNPVYTPKDPRTTWLVAKIYYNNAEAQHHQALSHFGYTHTIMDGIAVASNRHLSPSHPVYKLLKPHFLYNMAINKFGEEVLFQPRGPIEWWSMGQQGLHGLLAKGIPEWSLKRSIGSVENEMSSRGVIDPNILPYYPYRDDALALYRSIKKYVTTILAHYYDNPSKLSDDWELKNWRDELSKPRRSNGVGIPDVPGTSNGFRNVKEVIELVTDIIATSSMGHAAVNFQQYDQYSFQLNYPAVLKRPPPTQKREYTRNEIMQMLANKREYLSIMATLRILSWQGTNDLGDFEKRYLYDPVSLQAERQFQQDLRVLSANINQLNRQRQYPYRYMDPELVPNAISI</sequence>
<dbReference type="Pfam" id="PF01477">
    <property type="entry name" value="PLAT"/>
    <property type="match status" value="1"/>
</dbReference>
<name>A0AAV2QXJ4_MEGNR</name>
<dbReference type="Gene3D" id="2.60.60.20">
    <property type="entry name" value="PLAT/LH2 domain"/>
    <property type="match status" value="1"/>
</dbReference>
<comment type="caution">
    <text evidence="5">Lacks conserved residue(s) required for the propagation of feature annotation.</text>
</comment>
<dbReference type="InterPro" id="IPR013819">
    <property type="entry name" value="LipOase_C"/>
</dbReference>
<accession>A0AAV2QXJ4</accession>
<keyword evidence="4" id="KW-0443">Lipid metabolism</keyword>
<gene>
    <name evidence="9" type="ORF">MNOR_LOCUS18027</name>
</gene>
<reference evidence="9 10" key="1">
    <citation type="submission" date="2024-05" db="EMBL/GenBank/DDBJ databases">
        <authorList>
            <person name="Wallberg A."/>
        </authorList>
    </citation>
    <scope>NUCLEOTIDE SEQUENCE [LARGE SCALE GENOMIC DNA]</scope>
</reference>
<evidence type="ECO:0000256" key="2">
    <source>
        <dbReference type="ARBA" id="ARBA00022964"/>
    </source>
</evidence>
<proteinExistence type="predicted"/>
<dbReference type="Proteomes" id="UP001497623">
    <property type="component" value="Unassembled WGS sequence"/>
</dbReference>
<dbReference type="SUPFAM" id="SSF49723">
    <property type="entry name" value="Lipase/lipooxygenase domain (PLAT/LH2 domain)"/>
    <property type="match status" value="1"/>
</dbReference>
<dbReference type="GO" id="GO:0034440">
    <property type="term" value="P:lipid oxidation"/>
    <property type="evidence" value="ECO:0007669"/>
    <property type="project" value="InterPro"/>
</dbReference>
<evidence type="ECO:0000256" key="1">
    <source>
        <dbReference type="ARBA" id="ARBA00022723"/>
    </source>
</evidence>
<dbReference type="EMBL" id="CAXKWB010012687">
    <property type="protein sequence ID" value="CAL4105114.1"/>
    <property type="molecule type" value="Genomic_DNA"/>
</dbReference>
<dbReference type="Pfam" id="PF00305">
    <property type="entry name" value="Lipoxygenase"/>
    <property type="match status" value="1"/>
</dbReference>
<dbReference type="GO" id="GO:0046872">
    <property type="term" value="F:metal ion binding"/>
    <property type="evidence" value="ECO:0007669"/>
    <property type="project" value="UniProtKB-KW"/>
</dbReference>
<evidence type="ECO:0000313" key="9">
    <source>
        <dbReference type="EMBL" id="CAL4105114.1"/>
    </source>
</evidence>
<evidence type="ECO:0000256" key="4">
    <source>
        <dbReference type="ARBA" id="ARBA00023098"/>
    </source>
</evidence>
<dbReference type="InterPro" id="IPR000907">
    <property type="entry name" value="LipOase"/>
</dbReference>
<dbReference type="PRINTS" id="PR00087">
    <property type="entry name" value="LIPOXYGENASE"/>
</dbReference>
<evidence type="ECO:0000256" key="5">
    <source>
        <dbReference type="PROSITE-ProRule" id="PRU00152"/>
    </source>
</evidence>
<dbReference type="InterPro" id="IPR036226">
    <property type="entry name" value="LipOase_C_sf"/>
</dbReference>
<dbReference type="Gene3D" id="3.10.450.60">
    <property type="match status" value="1"/>
</dbReference>